<evidence type="ECO:0000313" key="2">
    <source>
        <dbReference type="EMBL" id="KAK1762082.1"/>
    </source>
</evidence>
<evidence type="ECO:0000256" key="1">
    <source>
        <dbReference type="SAM" id="MobiDB-lite"/>
    </source>
</evidence>
<gene>
    <name evidence="2" type="ORF">QBC33DRAFT_501813</name>
</gene>
<evidence type="ECO:0000313" key="3">
    <source>
        <dbReference type="Proteomes" id="UP001244011"/>
    </source>
</evidence>
<reference evidence="2" key="1">
    <citation type="submission" date="2023-06" db="EMBL/GenBank/DDBJ databases">
        <title>Genome-scale phylogeny and comparative genomics of the fungal order Sordariales.</title>
        <authorList>
            <consortium name="Lawrence Berkeley National Laboratory"/>
            <person name="Hensen N."/>
            <person name="Bonometti L."/>
            <person name="Westerberg I."/>
            <person name="Brannstrom I.O."/>
            <person name="Guillou S."/>
            <person name="Cros-Aarteil S."/>
            <person name="Calhoun S."/>
            <person name="Haridas S."/>
            <person name="Kuo A."/>
            <person name="Mondo S."/>
            <person name="Pangilinan J."/>
            <person name="Riley R."/>
            <person name="Labutti K."/>
            <person name="Andreopoulos B."/>
            <person name="Lipzen A."/>
            <person name="Chen C."/>
            <person name="Yanf M."/>
            <person name="Daum C."/>
            <person name="Ng V."/>
            <person name="Clum A."/>
            <person name="Steindorff A."/>
            <person name="Ohm R."/>
            <person name="Martin F."/>
            <person name="Silar P."/>
            <person name="Natvig D."/>
            <person name="Lalanne C."/>
            <person name="Gautier V."/>
            <person name="Ament-Velasquez S.L."/>
            <person name="Kruys A."/>
            <person name="Hutchinson M.I."/>
            <person name="Powell A.J."/>
            <person name="Barry K."/>
            <person name="Miller A.N."/>
            <person name="Grigoriev I.V."/>
            <person name="Debuchy R."/>
            <person name="Gladieux P."/>
            <person name="Thoren M.H."/>
            <person name="Johannesson H."/>
        </authorList>
    </citation>
    <scope>NUCLEOTIDE SEQUENCE</scope>
    <source>
        <strain evidence="2">8032-3</strain>
    </source>
</reference>
<protein>
    <submittedName>
        <fullName evidence="2">Uncharacterized protein</fullName>
    </submittedName>
</protein>
<feature type="region of interest" description="Disordered" evidence="1">
    <location>
        <begin position="181"/>
        <end position="203"/>
    </location>
</feature>
<dbReference type="RefSeq" id="XP_060278295.1">
    <property type="nucleotide sequence ID" value="XM_060425707.1"/>
</dbReference>
<sequence length="203" mass="22919">MHSTVDPAWGETWPVYRREGDIVFLKFYKSFDPDDYATLIETNYLDRGATCHPVIILKLSSGGTHAIITTVSAYGSNGHNHLPPWEQPRHIRKCPEDFRSFEGSARVSSSHRLLYLEDGMGMPKPNASWVYIRSLWTVPVSVFAVLDDAPQELRLTQASLEDLLRHMEERCGPRLRECRDRLESGGEATPSSGAPLDNRYSGN</sequence>
<dbReference type="GeneID" id="85308894"/>
<proteinExistence type="predicted"/>
<organism evidence="2 3">
    <name type="scientific">Phialemonium atrogriseum</name>
    <dbReference type="NCBI Taxonomy" id="1093897"/>
    <lineage>
        <taxon>Eukaryota</taxon>
        <taxon>Fungi</taxon>
        <taxon>Dikarya</taxon>
        <taxon>Ascomycota</taxon>
        <taxon>Pezizomycotina</taxon>
        <taxon>Sordariomycetes</taxon>
        <taxon>Sordariomycetidae</taxon>
        <taxon>Cephalothecales</taxon>
        <taxon>Cephalothecaceae</taxon>
        <taxon>Phialemonium</taxon>
    </lineage>
</organism>
<dbReference type="Proteomes" id="UP001244011">
    <property type="component" value="Unassembled WGS sequence"/>
</dbReference>
<dbReference type="EMBL" id="MU839043">
    <property type="protein sequence ID" value="KAK1762082.1"/>
    <property type="molecule type" value="Genomic_DNA"/>
</dbReference>
<dbReference type="AlphaFoldDB" id="A0AAJ0BS89"/>
<name>A0AAJ0BS89_9PEZI</name>
<keyword evidence="3" id="KW-1185">Reference proteome</keyword>
<accession>A0AAJ0BS89</accession>
<comment type="caution">
    <text evidence="2">The sequence shown here is derived from an EMBL/GenBank/DDBJ whole genome shotgun (WGS) entry which is preliminary data.</text>
</comment>